<comment type="caution">
    <text evidence="1">The sequence shown here is derived from an EMBL/GenBank/DDBJ whole genome shotgun (WGS) entry which is preliminary data.</text>
</comment>
<evidence type="ECO:0000313" key="1">
    <source>
        <dbReference type="EMBL" id="MDX8417076.1"/>
    </source>
</evidence>
<protein>
    <submittedName>
        <fullName evidence="1">Uncharacterized protein</fullName>
    </submittedName>
</protein>
<dbReference type="RefSeq" id="WP_277634222.1">
    <property type="nucleotide sequence ID" value="NZ_JALBUS010000005.1"/>
</dbReference>
<proteinExistence type="predicted"/>
<keyword evidence="2" id="KW-1185">Reference proteome</keyword>
<organism evidence="1 2">
    <name type="scientific">Absicoccus intestinalis</name>
    <dbReference type="NCBI Taxonomy" id="2926319"/>
    <lineage>
        <taxon>Bacteria</taxon>
        <taxon>Bacillati</taxon>
        <taxon>Bacillota</taxon>
        <taxon>Erysipelotrichia</taxon>
        <taxon>Erysipelotrichales</taxon>
        <taxon>Erysipelotrichaceae</taxon>
        <taxon>Absicoccus</taxon>
    </lineage>
</organism>
<accession>A0ABU4WKI4</accession>
<gene>
    <name evidence="1" type="ORF">MOZ64_04350</name>
</gene>
<sequence length="111" mass="12936">MYTKQTPIRDVIEDSLFENYGQLLFPVDPGYMNGSTLGDLSLTWYNNINPDKTVEIVQFLHDQKENGYTIFYDIYSEEEKQRDVRKRNTGLFFFPGKEKVPTAIVNAGLRM</sequence>
<reference evidence="1 2" key="1">
    <citation type="submission" date="2022-03" db="EMBL/GenBank/DDBJ databases">
        <title>Novel taxa within the pig intestine.</title>
        <authorList>
            <person name="Wylensek D."/>
            <person name="Bishof K."/>
            <person name="Afrizal A."/>
            <person name="Clavel T."/>
        </authorList>
    </citation>
    <scope>NUCLEOTIDE SEQUENCE [LARGE SCALE GENOMIC DNA]</scope>
    <source>
        <strain evidence="1 2">Cla-KB-P134</strain>
    </source>
</reference>
<dbReference type="Proteomes" id="UP001285244">
    <property type="component" value="Unassembled WGS sequence"/>
</dbReference>
<name>A0ABU4WKI4_9FIRM</name>
<evidence type="ECO:0000313" key="2">
    <source>
        <dbReference type="Proteomes" id="UP001285244"/>
    </source>
</evidence>
<dbReference type="EMBL" id="JALBUS010000005">
    <property type="protein sequence ID" value="MDX8417076.1"/>
    <property type="molecule type" value="Genomic_DNA"/>
</dbReference>